<dbReference type="AlphaFoldDB" id="D7MEC4"/>
<accession>D7MEC4</accession>
<dbReference type="Gramene" id="scaffold_700668.1">
    <property type="protein sequence ID" value="scaffold_700668.1"/>
    <property type="gene ID" value="scaffold_700668.1"/>
</dbReference>
<protein>
    <submittedName>
        <fullName evidence="1">Predicted protein</fullName>
    </submittedName>
</protein>
<evidence type="ECO:0000313" key="1">
    <source>
        <dbReference type="EMBL" id="EFH45394.1"/>
    </source>
</evidence>
<keyword evidence="2" id="KW-1185">Reference proteome</keyword>
<sequence>MSPKLPFTAEVVIMTPTNSTAMNNPMSTGCQPKEARMERLSNEIKGASGSAT</sequence>
<name>D7MEC4_ARALL</name>
<gene>
    <name evidence="1" type="ORF">ARALYDRAFT_912926</name>
</gene>
<dbReference type="Proteomes" id="UP000008694">
    <property type="component" value="Unassembled WGS sequence"/>
</dbReference>
<evidence type="ECO:0000313" key="2">
    <source>
        <dbReference type="Proteomes" id="UP000008694"/>
    </source>
</evidence>
<organism evidence="2">
    <name type="scientific">Arabidopsis lyrata subsp. lyrata</name>
    <name type="common">Lyre-leaved rock-cress</name>
    <dbReference type="NCBI Taxonomy" id="81972"/>
    <lineage>
        <taxon>Eukaryota</taxon>
        <taxon>Viridiplantae</taxon>
        <taxon>Streptophyta</taxon>
        <taxon>Embryophyta</taxon>
        <taxon>Tracheophyta</taxon>
        <taxon>Spermatophyta</taxon>
        <taxon>Magnoliopsida</taxon>
        <taxon>eudicotyledons</taxon>
        <taxon>Gunneridae</taxon>
        <taxon>Pentapetalae</taxon>
        <taxon>rosids</taxon>
        <taxon>malvids</taxon>
        <taxon>Brassicales</taxon>
        <taxon>Brassicaceae</taxon>
        <taxon>Camelineae</taxon>
        <taxon>Arabidopsis</taxon>
    </lineage>
</organism>
<dbReference type="HOGENOM" id="CLU_3089958_0_0_1"/>
<reference evidence="2" key="1">
    <citation type="journal article" date="2011" name="Nat. Genet.">
        <title>The Arabidopsis lyrata genome sequence and the basis of rapid genome size change.</title>
        <authorList>
            <person name="Hu T.T."/>
            <person name="Pattyn P."/>
            <person name="Bakker E.G."/>
            <person name="Cao J."/>
            <person name="Cheng J.-F."/>
            <person name="Clark R.M."/>
            <person name="Fahlgren N."/>
            <person name="Fawcett J.A."/>
            <person name="Grimwood J."/>
            <person name="Gundlach H."/>
            <person name="Haberer G."/>
            <person name="Hollister J.D."/>
            <person name="Ossowski S."/>
            <person name="Ottilar R.P."/>
            <person name="Salamov A.A."/>
            <person name="Schneeberger K."/>
            <person name="Spannagl M."/>
            <person name="Wang X."/>
            <person name="Yang L."/>
            <person name="Nasrallah M.E."/>
            <person name="Bergelson J."/>
            <person name="Carrington J.C."/>
            <person name="Gaut B.S."/>
            <person name="Schmutz J."/>
            <person name="Mayer K.F.X."/>
            <person name="Van de Peer Y."/>
            <person name="Grigoriev I.V."/>
            <person name="Nordborg M."/>
            <person name="Weigel D."/>
            <person name="Guo Y.-L."/>
        </authorList>
    </citation>
    <scope>NUCLEOTIDE SEQUENCE [LARGE SCALE GENOMIC DNA]</scope>
    <source>
        <strain evidence="2">cv. MN47</strain>
    </source>
</reference>
<proteinExistence type="predicted"/>
<dbReference type="PROSITE" id="PS51257">
    <property type="entry name" value="PROKAR_LIPOPROTEIN"/>
    <property type="match status" value="1"/>
</dbReference>
<dbReference type="EMBL" id="GL348719">
    <property type="protein sequence ID" value="EFH45394.1"/>
    <property type="molecule type" value="Genomic_DNA"/>
</dbReference>